<dbReference type="Proteomes" id="UP001369815">
    <property type="component" value="Unassembled WGS sequence"/>
</dbReference>
<feature type="region of interest" description="Disordered" evidence="3">
    <location>
        <begin position="1"/>
        <end position="419"/>
    </location>
</feature>
<organism evidence="4 5">
    <name type="scientific">Daldinia eschscholtzii</name>
    <dbReference type="NCBI Taxonomy" id="292717"/>
    <lineage>
        <taxon>Eukaryota</taxon>
        <taxon>Fungi</taxon>
        <taxon>Dikarya</taxon>
        <taxon>Ascomycota</taxon>
        <taxon>Pezizomycotina</taxon>
        <taxon>Sordariomycetes</taxon>
        <taxon>Xylariomycetidae</taxon>
        <taxon>Xylariales</taxon>
        <taxon>Hypoxylaceae</taxon>
        <taxon>Daldinia</taxon>
    </lineage>
</organism>
<dbReference type="GO" id="GO:0005730">
    <property type="term" value="C:nucleolus"/>
    <property type="evidence" value="ECO:0007669"/>
    <property type="project" value="TreeGrafter"/>
</dbReference>
<evidence type="ECO:0000313" key="4">
    <source>
        <dbReference type="EMBL" id="KAK6958212.1"/>
    </source>
</evidence>
<dbReference type="AlphaFoldDB" id="A0AAX6N199"/>
<evidence type="ECO:0000313" key="5">
    <source>
        <dbReference type="Proteomes" id="UP001369815"/>
    </source>
</evidence>
<comment type="caution">
    <text evidence="4">The sequence shown here is derived from an EMBL/GenBank/DDBJ whole genome shotgun (WGS) entry which is preliminary data.</text>
</comment>
<proteinExistence type="inferred from homology"/>
<sequence>MPIGDLLAEISGGNPSSEPRPKTPTSTAVKRKADDDSHSTTSNKYPKSRQQDGSYPTSKTTREVKADTVDRPKPTSASAAVKSSSLPHRTSSPSTNGRYQPPVPSVQRTSTSSTNGRPGSGSGPSTSQPKKSTDQIVSRPKLSASSLAAASKAPPAKSSPTTPTASDPSKAPKKGSYQEIMERAKKAQASMGKVGMIQHKSIGTAKKEQPAKAEQKPNGIKGKDGKPYLGNSRSSTTLARGGARPGTVARDAGRNGTGKDAKATGKPRPSSASEEVPEKKVKKSATATTGYTGTARPRPGAASGKPSASGKGGSSAYKAGGLLAPPRPSRRDRYEDEYDDDMDDFIEYDDEEEPDYRGGGYGGYDSDGSSDMEAGISDIDIEERRAEILGREEDRREQALEEKLKREKEERKRRLGMGR</sequence>
<evidence type="ECO:0000256" key="1">
    <source>
        <dbReference type="ARBA" id="ARBA00006461"/>
    </source>
</evidence>
<feature type="compositionally biased region" description="Basic and acidic residues" evidence="3">
    <location>
        <begin position="382"/>
        <end position="412"/>
    </location>
</feature>
<feature type="compositionally biased region" description="Low complexity" evidence="3">
    <location>
        <begin position="140"/>
        <end position="169"/>
    </location>
</feature>
<dbReference type="PANTHER" id="PTHR22691">
    <property type="entry name" value="YEAST SPT2-RELATED"/>
    <property type="match status" value="1"/>
</dbReference>
<dbReference type="GO" id="GO:0006360">
    <property type="term" value="P:transcription by RNA polymerase I"/>
    <property type="evidence" value="ECO:0007669"/>
    <property type="project" value="TreeGrafter"/>
</dbReference>
<dbReference type="GO" id="GO:0006334">
    <property type="term" value="P:nucleosome assembly"/>
    <property type="evidence" value="ECO:0007669"/>
    <property type="project" value="TreeGrafter"/>
</dbReference>
<evidence type="ECO:0000256" key="2">
    <source>
        <dbReference type="ARBA" id="ARBA00023054"/>
    </source>
</evidence>
<feature type="compositionally biased region" description="Basic and acidic residues" evidence="3">
    <location>
        <begin position="251"/>
        <end position="263"/>
    </location>
</feature>
<feature type="compositionally biased region" description="Low complexity" evidence="3">
    <location>
        <begin position="284"/>
        <end position="321"/>
    </location>
</feature>
<keyword evidence="5" id="KW-1185">Reference proteome</keyword>
<evidence type="ECO:0000256" key="3">
    <source>
        <dbReference type="SAM" id="MobiDB-lite"/>
    </source>
</evidence>
<feature type="compositionally biased region" description="Polar residues" evidence="3">
    <location>
        <begin position="13"/>
        <end position="28"/>
    </location>
</feature>
<keyword evidence="2" id="KW-0175">Coiled coil</keyword>
<feature type="compositionally biased region" description="Low complexity" evidence="3">
    <location>
        <begin position="83"/>
        <end position="95"/>
    </location>
</feature>
<reference evidence="4 5" key="1">
    <citation type="journal article" date="2024" name="Front Chem Biol">
        <title>Unveiling the potential of Daldinia eschscholtzii MFLUCC 19-0629 through bioactivity and bioinformatics studies for enhanced sustainable agriculture production.</title>
        <authorList>
            <person name="Brooks S."/>
            <person name="Weaver J.A."/>
            <person name="Klomchit A."/>
            <person name="Alharthi S.A."/>
            <person name="Onlamun T."/>
            <person name="Nurani R."/>
            <person name="Vong T.K."/>
            <person name="Alberti F."/>
            <person name="Greco C."/>
        </authorList>
    </citation>
    <scope>NUCLEOTIDE SEQUENCE [LARGE SCALE GENOMIC DNA]</scope>
    <source>
        <strain evidence="4">MFLUCC 19-0629</strain>
    </source>
</reference>
<evidence type="ECO:0008006" key="6">
    <source>
        <dbReference type="Google" id="ProtNLM"/>
    </source>
</evidence>
<feature type="compositionally biased region" description="Low complexity" evidence="3">
    <location>
        <begin position="108"/>
        <end position="127"/>
    </location>
</feature>
<feature type="compositionally biased region" description="Acidic residues" evidence="3">
    <location>
        <begin position="335"/>
        <end position="354"/>
    </location>
</feature>
<dbReference type="GO" id="GO:0042393">
    <property type="term" value="F:histone binding"/>
    <property type="evidence" value="ECO:0007669"/>
    <property type="project" value="TreeGrafter"/>
</dbReference>
<protein>
    <recommendedName>
        <fullName evidence="6">SPT2 chromatin protein</fullName>
    </recommendedName>
</protein>
<feature type="compositionally biased region" description="Basic and acidic residues" evidence="3">
    <location>
        <begin position="205"/>
        <end position="226"/>
    </location>
</feature>
<feature type="compositionally biased region" description="Basic and acidic residues" evidence="3">
    <location>
        <begin position="60"/>
        <end position="73"/>
    </location>
</feature>
<comment type="similarity">
    <text evidence="1">Belongs to the SPT2 family.</text>
</comment>
<dbReference type="SMART" id="SM00784">
    <property type="entry name" value="SPT2"/>
    <property type="match status" value="1"/>
</dbReference>
<gene>
    <name evidence="4" type="ORF">Daesc_001007</name>
</gene>
<dbReference type="PANTHER" id="PTHR22691:SF8">
    <property type="entry name" value="PROTEIN SPT2 HOMOLOG"/>
    <property type="match status" value="1"/>
</dbReference>
<dbReference type="GO" id="GO:0003677">
    <property type="term" value="F:DNA binding"/>
    <property type="evidence" value="ECO:0007669"/>
    <property type="project" value="TreeGrafter"/>
</dbReference>
<dbReference type="Pfam" id="PF08243">
    <property type="entry name" value="SPT2"/>
    <property type="match status" value="1"/>
</dbReference>
<dbReference type="InterPro" id="IPR013256">
    <property type="entry name" value="Chromatin_SPT2"/>
</dbReference>
<name>A0AAX6N199_9PEZI</name>
<dbReference type="EMBL" id="JBANMG010000001">
    <property type="protein sequence ID" value="KAK6958212.1"/>
    <property type="molecule type" value="Genomic_DNA"/>
</dbReference>
<accession>A0AAX6N199</accession>